<dbReference type="EMBL" id="CP002565">
    <property type="protein sequence ID" value="AEB69625.1"/>
    <property type="molecule type" value="Genomic_DNA"/>
</dbReference>
<keyword evidence="7 13" id="KW-0378">Hydrolase</keyword>
<reference evidence="15 16" key="1">
    <citation type="journal article" date="2011" name="J. Bacteriol.">
        <title>Complete genome sequence of Methanosaeta concilii, a specialist in aceticlastic methanogenesis.</title>
        <authorList>
            <person name="Barber R.D."/>
            <person name="Zhang L."/>
            <person name="Harnack M."/>
            <person name="Olson M.V."/>
            <person name="Kaul R."/>
            <person name="Ingram-Smith C."/>
            <person name="Smith K.S."/>
        </authorList>
    </citation>
    <scope>NUCLEOTIDE SEQUENCE [LARGE SCALE GENOMIC DNA]</scope>
    <source>
        <strain evidence="16">ATCC 5969 / DSM 3671 / JCM 10134 / NBRC 103675 / OCM 69 / GP-6</strain>
    </source>
</reference>
<dbReference type="Gene3D" id="3.90.320.10">
    <property type="match status" value="1"/>
</dbReference>
<evidence type="ECO:0000256" key="11">
    <source>
        <dbReference type="ARBA" id="ARBA00023118"/>
    </source>
</evidence>
<dbReference type="HOGENOM" id="CLU_102055_2_0_2"/>
<dbReference type="EC" id="3.1.12.1" evidence="3 13"/>
<keyword evidence="6 13" id="KW-0479">Metal-binding</keyword>
<keyword evidence="16" id="KW-1185">Reference proteome</keyword>
<dbReference type="PANTHER" id="PTHR36531">
    <property type="entry name" value="CRISPR-ASSOCIATED EXONUCLEASE CAS4"/>
    <property type="match status" value="1"/>
</dbReference>
<protein>
    <recommendedName>
        <fullName evidence="4 13">CRISPR-associated exonuclease Cas4</fullName>
        <ecNumber evidence="3 13">3.1.12.1</ecNumber>
    </recommendedName>
</protein>
<gene>
    <name evidence="15" type="primary">cas4</name>
    <name evidence="15" type="ordered locus">MCON_3376</name>
</gene>
<comment type="cofactor">
    <cofactor evidence="1">
        <name>[4Fe-4S] cluster</name>
        <dbReference type="ChEBI" id="CHEBI:49883"/>
    </cofactor>
</comment>
<evidence type="ECO:0000256" key="1">
    <source>
        <dbReference type="ARBA" id="ARBA00001966"/>
    </source>
</evidence>
<evidence type="ECO:0000256" key="4">
    <source>
        <dbReference type="ARBA" id="ARBA00020049"/>
    </source>
</evidence>
<comment type="function">
    <text evidence="13">CRISPR (clustered regularly interspaced short palindromic repeat) is an adaptive immune system that provides protection against mobile genetic elements (viruses, transposable elements and conjugative plasmids). CRISPR clusters contain sequences complementary to antecedent mobile elements and target invading nucleic acids. CRISPR clusters are transcribed and processed into CRISPR RNA (crRNA).</text>
</comment>
<evidence type="ECO:0000256" key="3">
    <source>
        <dbReference type="ARBA" id="ARBA00012768"/>
    </source>
</evidence>
<evidence type="ECO:0000256" key="10">
    <source>
        <dbReference type="ARBA" id="ARBA00023014"/>
    </source>
</evidence>
<comment type="cofactor">
    <cofactor evidence="13">
        <name>iron-sulfur cluster</name>
        <dbReference type="ChEBI" id="CHEBI:30408"/>
    </cofactor>
</comment>
<evidence type="ECO:0000256" key="2">
    <source>
        <dbReference type="ARBA" id="ARBA00009189"/>
    </source>
</evidence>
<organism evidence="15 16">
    <name type="scientific">Methanothrix soehngenii (strain ATCC 5969 / DSM 3671 / JCM 10134 / NBRC 103675 / OCM 69 / GP-6)</name>
    <name type="common">Methanosaeta concilii</name>
    <dbReference type="NCBI Taxonomy" id="990316"/>
    <lineage>
        <taxon>Archaea</taxon>
        <taxon>Methanobacteriati</taxon>
        <taxon>Methanobacteriota</taxon>
        <taxon>Stenosarchaea group</taxon>
        <taxon>Methanomicrobia</taxon>
        <taxon>Methanotrichales</taxon>
        <taxon>Methanotrichaceae</taxon>
        <taxon>Methanothrix</taxon>
    </lineage>
</organism>
<dbReference type="AlphaFoldDB" id="F4BVL2"/>
<keyword evidence="9 13" id="KW-0408">Iron</keyword>
<dbReference type="Proteomes" id="UP000007807">
    <property type="component" value="Chromosome"/>
</dbReference>
<dbReference type="GO" id="GO:0004527">
    <property type="term" value="F:exonuclease activity"/>
    <property type="evidence" value="ECO:0007669"/>
    <property type="project" value="UniProtKB-KW"/>
</dbReference>
<dbReference type="InterPro" id="IPR022765">
    <property type="entry name" value="Dna2/Cas4_DUF83"/>
</dbReference>
<dbReference type="PANTHER" id="PTHR36531:SF6">
    <property type="entry name" value="DNA REPLICATION ATP-DEPENDENT HELICASE_NUCLEASE DNA2"/>
    <property type="match status" value="1"/>
</dbReference>
<evidence type="ECO:0000256" key="8">
    <source>
        <dbReference type="ARBA" id="ARBA00022839"/>
    </source>
</evidence>
<comment type="similarity">
    <text evidence="2 13">Belongs to the CRISPR-associated exonuclease Cas4 family.</text>
</comment>
<dbReference type="InParanoid" id="F4BVL2"/>
<keyword evidence="8 13" id="KW-0269">Exonuclease</keyword>
<evidence type="ECO:0000313" key="16">
    <source>
        <dbReference type="Proteomes" id="UP000007807"/>
    </source>
</evidence>
<comment type="cofactor">
    <cofactor evidence="13">
        <name>Mg(2+)</name>
        <dbReference type="ChEBI" id="CHEBI:18420"/>
    </cofactor>
    <cofactor evidence="13">
        <name>Mn(2+)</name>
        <dbReference type="ChEBI" id="CHEBI:29035"/>
    </cofactor>
    <text evidence="13">Mg(2+) or Mn(2+) required for ssDNA cleavage activity.</text>
</comment>
<evidence type="ECO:0000256" key="13">
    <source>
        <dbReference type="RuleBase" id="RU365022"/>
    </source>
</evidence>
<dbReference type="InterPro" id="IPR011604">
    <property type="entry name" value="PDDEXK-like_dom_sf"/>
</dbReference>
<evidence type="ECO:0000256" key="5">
    <source>
        <dbReference type="ARBA" id="ARBA00022722"/>
    </source>
</evidence>
<dbReference type="STRING" id="990316.MCON_3376"/>
<dbReference type="GO" id="GO:0051536">
    <property type="term" value="F:iron-sulfur cluster binding"/>
    <property type="evidence" value="ECO:0007669"/>
    <property type="project" value="UniProtKB-KW"/>
</dbReference>
<dbReference type="KEGG" id="mcj:MCON_3376"/>
<sequence length="197" mass="23193">MKQYLYCPKIIYFDHVLHIPKPPDQKLQTGIEMHDSITAKEKRRKGAIFYDPELDQAEKMFRVEMESSTLGLRGVLDYLVRTNREFIPVDYKFGQSHKGSIHLNHKYQLAAYALLVEESFKTIVRRGFIHYSRDQKNVQIDFGDEIRRRTLKMIEKIAQIIEDEIEPAGTRNSARCIDCEYRKYCVGNILPKPHTEK</sequence>
<name>F4BVL2_METSG</name>
<dbReference type="GO" id="GO:0046872">
    <property type="term" value="F:metal ion binding"/>
    <property type="evidence" value="ECO:0007669"/>
    <property type="project" value="UniProtKB-KW"/>
</dbReference>
<evidence type="ECO:0000256" key="6">
    <source>
        <dbReference type="ARBA" id="ARBA00022723"/>
    </source>
</evidence>
<dbReference type="NCBIfam" id="TIGR00372">
    <property type="entry name" value="cas4"/>
    <property type="match status" value="1"/>
</dbReference>
<evidence type="ECO:0000256" key="7">
    <source>
        <dbReference type="ARBA" id="ARBA00022801"/>
    </source>
</evidence>
<keyword evidence="10 13" id="KW-0411">Iron-sulfur</keyword>
<dbReference type="InterPro" id="IPR013343">
    <property type="entry name" value="CRISPR-assoc_prot_Cas4"/>
</dbReference>
<keyword evidence="5 13" id="KW-0540">Nuclease</keyword>
<evidence type="ECO:0000259" key="14">
    <source>
        <dbReference type="Pfam" id="PF01930"/>
    </source>
</evidence>
<feature type="domain" description="DUF83" evidence="14">
    <location>
        <begin position="2"/>
        <end position="186"/>
    </location>
</feature>
<keyword evidence="11 13" id="KW-0051">Antiviral defense</keyword>
<evidence type="ECO:0000313" key="15">
    <source>
        <dbReference type="EMBL" id="AEB69625.1"/>
    </source>
</evidence>
<dbReference type="Pfam" id="PF01930">
    <property type="entry name" value="Cas_Cas4"/>
    <property type="match status" value="1"/>
</dbReference>
<proteinExistence type="inferred from homology"/>
<dbReference type="InterPro" id="IPR051827">
    <property type="entry name" value="Cas4_exonuclease"/>
</dbReference>
<keyword evidence="12 13" id="KW-0464">Manganese</keyword>
<dbReference type="GO" id="GO:0051607">
    <property type="term" value="P:defense response to virus"/>
    <property type="evidence" value="ECO:0007669"/>
    <property type="project" value="UniProtKB-KW"/>
</dbReference>
<accession>F4BVL2</accession>
<evidence type="ECO:0000256" key="12">
    <source>
        <dbReference type="ARBA" id="ARBA00023211"/>
    </source>
</evidence>
<evidence type="ECO:0000256" key="9">
    <source>
        <dbReference type="ARBA" id="ARBA00023004"/>
    </source>
</evidence>